<dbReference type="NCBIfam" id="NF004046">
    <property type="entry name" value="PRK05563.1"/>
    <property type="match status" value="1"/>
</dbReference>
<dbReference type="FunFam" id="1.10.8.60:FF:000013">
    <property type="entry name" value="DNA polymerase III subunit gamma/tau"/>
    <property type="match status" value="1"/>
</dbReference>
<keyword evidence="3 14" id="KW-0808">Transferase</keyword>
<feature type="region of interest" description="Disordered" evidence="12">
    <location>
        <begin position="600"/>
        <end position="629"/>
    </location>
</feature>
<dbReference type="NCBIfam" id="TIGR02397">
    <property type="entry name" value="dnaX_nterm"/>
    <property type="match status" value="1"/>
</dbReference>
<dbReference type="Pfam" id="PF22608">
    <property type="entry name" value="DNAX_ATPase_lid"/>
    <property type="match status" value="1"/>
</dbReference>
<dbReference type="EMBL" id="UOFU01000101">
    <property type="protein sequence ID" value="VAW96595.1"/>
    <property type="molecule type" value="Genomic_DNA"/>
</dbReference>
<evidence type="ECO:0000256" key="6">
    <source>
        <dbReference type="ARBA" id="ARBA00022723"/>
    </source>
</evidence>
<keyword evidence="4 14" id="KW-0548">Nucleotidyltransferase</keyword>
<keyword evidence="8" id="KW-0862">Zinc</keyword>
<evidence type="ECO:0000256" key="11">
    <source>
        <dbReference type="ARBA" id="ARBA00049244"/>
    </source>
</evidence>
<evidence type="ECO:0000256" key="4">
    <source>
        <dbReference type="ARBA" id="ARBA00022695"/>
    </source>
</evidence>
<keyword evidence="5" id="KW-0235">DNA replication</keyword>
<evidence type="ECO:0000256" key="3">
    <source>
        <dbReference type="ARBA" id="ARBA00022679"/>
    </source>
</evidence>
<evidence type="ECO:0000256" key="12">
    <source>
        <dbReference type="SAM" id="MobiDB-lite"/>
    </source>
</evidence>
<dbReference type="SUPFAM" id="SSF52540">
    <property type="entry name" value="P-loop containing nucleoside triphosphate hydrolases"/>
    <property type="match status" value="1"/>
</dbReference>
<evidence type="ECO:0000313" key="14">
    <source>
        <dbReference type="EMBL" id="VAW96595.1"/>
    </source>
</evidence>
<evidence type="ECO:0000256" key="10">
    <source>
        <dbReference type="ARBA" id="ARBA00022932"/>
    </source>
</evidence>
<dbReference type="InterPro" id="IPR021029">
    <property type="entry name" value="DNA_pol_III_tau_dom-5"/>
</dbReference>
<keyword evidence="7" id="KW-0547">Nucleotide-binding</keyword>
<dbReference type="NCBIfam" id="NF005942">
    <property type="entry name" value="PRK07994.1"/>
    <property type="match status" value="1"/>
</dbReference>
<dbReference type="CDD" id="cd18137">
    <property type="entry name" value="HLD_clamp_pol_III_gamma_tau"/>
    <property type="match status" value="1"/>
</dbReference>
<dbReference type="Pfam" id="PF12169">
    <property type="entry name" value="DNA_pol3_gamma3"/>
    <property type="match status" value="1"/>
</dbReference>
<dbReference type="CDD" id="cd00009">
    <property type="entry name" value="AAA"/>
    <property type="match status" value="1"/>
</dbReference>
<dbReference type="InterPro" id="IPR008921">
    <property type="entry name" value="DNA_pol3_clamp-load_cplx_C"/>
</dbReference>
<evidence type="ECO:0000259" key="13">
    <source>
        <dbReference type="SMART" id="SM00382"/>
    </source>
</evidence>
<dbReference type="InterPro" id="IPR003593">
    <property type="entry name" value="AAA+_ATPase"/>
</dbReference>
<dbReference type="Pfam" id="PF13177">
    <property type="entry name" value="DNA_pol3_delta2"/>
    <property type="match status" value="1"/>
</dbReference>
<dbReference type="GO" id="GO:0005524">
    <property type="term" value="F:ATP binding"/>
    <property type="evidence" value="ECO:0007669"/>
    <property type="project" value="UniProtKB-KW"/>
</dbReference>
<keyword evidence="10" id="KW-0239">DNA-directed DNA polymerase</keyword>
<keyword evidence="9" id="KW-0067">ATP-binding</keyword>
<dbReference type="SUPFAM" id="SSF48019">
    <property type="entry name" value="post-AAA+ oligomerization domain-like"/>
    <property type="match status" value="1"/>
</dbReference>
<dbReference type="InterPro" id="IPR022754">
    <property type="entry name" value="DNA_pol_III_gamma-3"/>
</dbReference>
<comment type="catalytic activity">
    <reaction evidence="11">
        <text>DNA(n) + a 2'-deoxyribonucleoside 5'-triphosphate = DNA(n+1) + diphosphate</text>
        <dbReference type="Rhea" id="RHEA:22508"/>
        <dbReference type="Rhea" id="RHEA-COMP:17339"/>
        <dbReference type="Rhea" id="RHEA-COMP:17340"/>
        <dbReference type="ChEBI" id="CHEBI:33019"/>
        <dbReference type="ChEBI" id="CHEBI:61560"/>
        <dbReference type="ChEBI" id="CHEBI:173112"/>
        <dbReference type="EC" id="2.7.7.7"/>
    </reaction>
</comment>
<dbReference type="InterPro" id="IPR045085">
    <property type="entry name" value="HLD_clamp_pol_III_gamma_tau"/>
</dbReference>
<dbReference type="AlphaFoldDB" id="A0A3B0ZSS7"/>
<sequence>MSYQVLARKWRPRNFGELVGQEHVRQALTNALDNDRLHHAFLFTGTRGVGKTTIARILAKSLNCEQGISSTPCGTCPTCTEINEGRYVDLIEVDAASRTKVDETRELLENVQYAPTRGRYKVYLIDEVHMFSNSSFNALLKTLEEPPPHVKFLLATTDPQKLPVTILSRCLQFNLKHLSPEQIRNHLDMVLGKEGVEFDIPALGLIARAADGSMRDALSLLDQAIAFGAGTLRESDVRSMLGSIEQHHVIDLLTGLADADASALLTRVAQLAEQAPDFAGVLAELISTLHRIALVQAVPETINDEMADREAVLALAGRLSPEDVQLYYQIALIGRRDLPLAPTPRGGFEMVLLRMLAFRPDNARGDRPAQSTAMQPAPATTPANHGVPPQSNPTNQSNLSRATDTSRRASALADVRSQLTGKTKAAKTEKSAHVSTAPGQPIATRATPQAIRQNPPPQAQVLPLVTDDVPPMPDYMKEEIPPAYGNTPAGAAVSTVAPRVERHAILAVAEPSLVTSPPVAPIEATPGPDEWESLATTLDLKGVNQQLALNCALTSRQGNHFTLSLSPAHAQLLSTPRENLLREALSQQLGATITLSINVEQTDNTSPATRQKQRQATRQRQAEASIEQDHTVQALRETFAAQVNPGSVQPVD</sequence>
<dbReference type="GO" id="GO:0009360">
    <property type="term" value="C:DNA polymerase III complex"/>
    <property type="evidence" value="ECO:0007669"/>
    <property type="project" value="InterPro"/>
</dbReference>
<dbReference type="PANTHER" id="PTHR11669:SF0">
    <property type="entry name" value="PROTEIN STICHEL-LIKE 2"/>
    <property type="match status" value="1"/>
</dbReference>
<evidence type="ECO:0000256" key="1">
    <source>
        <dbReference type="ARBA" id="ARBA00006360"/>
    </source>
</evidence>
<keyword evidence="6" id="KW-0479">Metal-binding</keyword>
<dbReference type="InterPro" id="IPR027417">
    <property type="entry name" value="P-loop_NTPase"/>
</dbReference>
<name>A0A3B0ZSS7_9ZZZZ</name>
<dbReference type="Gene3D" id="3.30.300.150">
    <property type="entry name" value="DNA polymerase III, tau subunit, domain V"/>
    <property type="match status" value="1"/>
</dbReference>
<organism evidence="14">
    <name type="scientific">hydrothermal vent metagenome</name>
    <dbReference type="NCBI Taxonomy" id="652676"/>
    <lineage>
        <taxon>unclassified sequences</taxon>
        <taxon>metagenomes</taxon>
        <taxon>ecological metagenomes</taxon>
    </lineage>
</organism>
<feature type="compositionally biased region" description="Polar residues" evidence="12">
    <location>
        <begin position="392"/>
        <end position="403"/>
    </location>
</feature>
<feature type="region of interest" description="Disordered" evidence="12">
    <location>
        <begin position="362"/>
        <end position="441"/>
    </location>
</feature>
<feature type="compositionally biased region" description="Low complexity" evidence="12">
    <location>
        <begin position="368"/>
        <end position="383"/>
    </location>
</feature>
<dbReference type="GO" id="GO:0046872">
    <property type="term" value="F:metal ion binding"/>
    <property type="evidence" value="ECO:0007669"/>
    <property type="project" value="UniProtKB-KW"/>
</dbReference>
<dbReference type="InterPro" id="IPR050238">
    <property type="entry name" value="DNA_Rep/Repair_Clamp_Loader"/>
</dbReference>
<comment type="similarity">
    <text evidence="1">Belongs to the DnaX/STICHEL family.</text>
</comment>
<dbReference type="InterPro" id="IPR012763">
    <property type="entry name" value="DNA_pol_III_sug/sutau_N"/>
</dbReference>
<dbReference type="GO" id="GO:0003677">
    <property type="term" value="F:DNA binding"/>
    <property type="evidence" value="ECO:0007669"/>
    <property type="project" value="InterPro"/>
</dbReference>
<gene>
    <name evidence="14" type="ORF">MNBD_GAMMA20-2475</name>
</gene>
<evidence type="ECO:0000256" key="9">
    <source>
        <dbReference type="ARBA" id="ARBA00022840"/>
    </source>
</evidence>
<dbReference type="PRINTS" id="PR00300">
    <property type="entry name" value="CLPPROTEASEA"/>
</dbReference>
<accession>A0A3B0ZSS7</accession>
<dbReference type="SMART" id="SM00382">
    <property type="entry name" value="AAA"/>
    <property type="match status" value="1"/>
</dbReference>
<proteinExistence type="inferred from homology"/>
<dbReference type="GO" id="GO:0003887">
    <property type="term" value="F:DNA-directed DNA polymerase activity"/>
    <property type="evidence" value="ECO:0007669"/>
    <property type="project" value="UniProtKB-KW"/>
</dbReference>
<dbReference type="EC" id="2.7.7.7" evidence="2"/>
<dbReference type="PANTHER" id="PTHR11669">
    <property type="entry name" value="REPLICATION FACTOR C / DNA POLYMERASE III GAMMA-TAU SUBUNIT"/>
    <property type="match status" value="1"/>
</dbReference>
<protein>
    <recommendedName>
        <fullName evidence="2">DNA-directed DNA polymerase</fullName>
        <ecNumber evidence="2">2.7.7.7</ecNumber>
    </recommendedName>
</protein>
<dbReference type="Gene3D" id="1.10.8.60">
    <property type="match status" value="1"/>
</dbReference>
<dbReference type="InterPro" id="IPR001270">
    <property type="entry name" value="ClpA/B"/>
</dbReference>
<dbReference type="Pfam" id="PF12170">
    <property type="entry name" value="DNA_pol3_tau_5"/>
    <property type="match status" value="1"/>
</dbReference>
<evidence type="ECO:0000256" key="5">
    <source>
        <dbReference type="ARBA" id="ARBA00022705"/>
    </source>
</evidence>
<dbReference type="Gene3D" id="1.20.272.10">
    <property type="match status" value="1"/>
</dbReference>
<dbReference type="FunFam" id="1.20.272.10:FF:000003">
    <property type="entry name" value="DNA polymerase III subunit gamma/tau"/>
    <property type="match status" value="1"/>
</dbReference>
<reference evidence="14" key="1">
    <citation type="submission" date="2018-06" db="EMBL/GenBank/DDBJ databases">
        <authorList>
            <person name="Zhirakovskaya E."/>
        </authorList>
    </citation>
    <scope>NUCLEOTIDE SEQUENCE</scope>
</reference>
<dbReference type="Gene3D" id="3.40.50.300">
    <property type="entry name" value="P-loop containing nucleotide triphosphate hydrolases"/>
    <property type="match status" value="1"/>
</dbReference>
<feature type="domain" description="AAA+ ATPase" evidence="13">
    <location>
        <begin position="37"/>
        <end position="178"/>
    </location>
</feature>
<dbReference type="GO" id="GO:0006261">
    <property type="term" value="P:DNA-templated DNA replication"/>
    <property type="evidence" value="ECO:0007669"/>
    <property type="project" value="TreeGrafter"/>
</dbReference>
<dbReference type="InterPro" id="IPR038249">
    <property type="entry name" value="PolIII_tau_V_sf"/>
</dbReference>
<evidence type="ECO:0000256" key="8">
    <source>
        <dbReference type="ARBA" id="ARBA00022833"/>
    </source>
</evidence>
<dbReference type="FunFam" id="3.40.50.300:FF:000014">
    <property type="entry name" value="DNA polymerase III subunit gamma/tau"/>
    <property type="match status" value="1"/>
</dbReference>
<evidence type="ECO:0000256" key="7">
    <source>
        <dbReference type="ARBA" id="ARBA00022741"/>
    </source>
</evidence>
<evidence type="ECO:0000256" key="2">
    <source>
        <dbReference type="ARBA" id="ARBA00012417"/>
    </source>
</evidence>